<keyword evidence="4 10" id="KW-0808">Transferase</keyword>
<evidence type="ECO:0000256" key="5">
    <source>
        <dbReference type="ARBA" id="ARBA00022692"/>
    </source>
</evidence>
<feature type="transmembrane region" description="Helical" evidence="8">
    <location>
        <begin position="312"/>
        <end position="333"/>
    </location>
</feature>
<dbReference type="OrthoDB" id="18170at2759"/>
<keyword evidence="6 8" id="KW-1133">Transmembrane helix</keyword>
<accession>A0A1A8W3Q8</accession>
<dbReference type="GO" id="GO:0008412">
    <property type="term" value="F:4-hydroxybenzoate polyprenyltransferase activity"/>
    <property type="evidence" value="ECO:0007669"/>
    <property type="project" value="UniProtKB-EC"/>
</dbReference>
<dbReference type="GO" id="GO:0006744">
    <property type="term" value="P:ubiquinone biosynthetic process"/>
    <property type="evidence" value="ECO:0007669"/>
    <property type="project" value="TreeGrafter"/>
</dbReference>
<keyword evidence="7 8" id="KW-0472">Membrane</keyword>
<keyword evidence="5 8" id="KW-0812">Transmembrane</keyword>
<dbReference type="KEGG" id="pmal:PMUG01_11055400"/>
<dbReference type="GeneID" id="39870016"/>
<dbReference type="InterPro" id="IPR039653">
    <property type="entry name" value="Prenyltransferase"/>
</dbReference>
<dbReference type="EMBL" id="FLQW01001032">
    <property type="protein sequence ID" value="SBS87413.1"/>
    <property type="molecule type" value="Genomic_DNA"/>
</dbReference>
<keyword evidence="12" id="KW-1185">Reference proteome</keyword>
<evidence type="ECO:0000256" key="7">
    <source>
        <dbReference type="ARBA" id="ARBA00023136"/>
    </source>
</evidence>
<dbReference type="Gene3D" id="1.20.120.1780">
    <property type="entry name" value="UbiA prenyltransferase"/>
    <property type="match status" value="1"/>
</dbReference>
<evidence type="ECO:0000256" key="1">
    <source>
        <dbReference type="ARBA" id="ARBA00001946"/>
    </source>
</evidence>
<dbReference type="EC" id="2.5.1.39" evidence="10"/>
<sequence>MNKRQCIRNFKSLVKKGNVLYVEEKGYGHYVENKKYGRYVENKEYGRYAENKEYGRYAENKEYGRYAENKEYGQYAENKEYGRYPENKEYGRYSENKEYGQYAENKEYGRYPENKKYGRYSENKEYGRYAENKKYGRYPEKEKNGLFPTEVASKGGRENYLSYQTFYLFSKGKNVDMLKLGKSMRTMKPSMYHNMFVLIGRNLELKHLPLVLEKHNTNKIIRSCYSSVHGENSNRRKNKHIWSNYNFTDMIKTNLKNYIILSRMNIPTGFYLLFYSALYGYILTYDMNNLIIHINNNYELRWEAIKEIGNNIALFLIGSINSRIVGCIINDLFDRKFDKHVERTKNRPLANETMSIRTAITYMCIHGCISLLTLFQFDYQTVCTGLISTIFIITYPLLKRITYYAQVYLSFTFNLGFFISSSININLVENILPLTLSFLPLCYLTIIYDTIYAYQDKQDDIKLNLRSLAIKWNKNTLKNSKLLALHMTYLFYLSAYLFNIHYSYYILSTCNVLYLYYSISNISIDDKQECMNFFKKSKYFLLLIALSALFAKMCELHKKELHREGDGIQVGVEA</sequence>
<evidence type="ECO:0000256" key="2">
    <source>
        <dbReference type="ARBA" id="ARBA00004141"/>
    </source>
</evidence>
<dbReference type="Gene3D" id="1.10.357.140">
    <property type="entry name" value="UbiA prenyltransferase"/>
    <property type="match status" value="1"/>
</dbReference>
<reference evidence="10 12" key="3">
    <citation type="submission" date="2016-06" db="EMBL/GenBank/DDBJ databases">
        <authorList>
            <consortium name="Pathogen Informatics"/>
        </authorList>
    </citation>
    <scope>NUCLEOTIDE SEQUENCE [LARGE SCALE GENOMIC DNA]</scope>
</reference>
<dbReference type="InterPro" id="IPR000537">
    <property type="entry name" value="UbiA_prenyltransferase"/>
</dbReference>
<dbReference type="Proteomes" id="UP000219813">
    <property type="component" value="Chromosome 11"/>
</dbReference>
<dbReference type="Pfam" id="PF01040">
    <property type="entry name" value="UbiA"/>
    <property type="match status" value="1"/>
</dbReference>
<comment type="subcellular location">
    <subcellularLocation>
        <location evidence="2">Membrane</location>
        <topology evidence="2">Multi-pass membrane protein</topology>
    </subcellularLocation>
</comment>
<dbReference type="CDD" id="cd13959">
    <property type="entry name" value="PT_UbiA_COQ2"/>
    <property type="match status" value="1"/>
</dbReference>
<evidence type="ECO:0000313" key="9">
    <source>
        <dbReference type="EMBL" id="SBS87413.1"/>
    </source>
</evidence>
<gene>
    <name evidence="10" type="primary">COQ2</name>
    <name evidence="9" type="ORF">PMALA_019490</name>
    <name evidence="10" type="ORF">PMUG01_11055400</name>
</gene>
<dbReference type="VEuPathDB" id="PlasmoDB:PmUG01_11055400"/>
<feature type="transmembrane region" description="Helical" evidence="8">
    <location>
        <begin position="270"/>
        <end position="292"/>
    </location>
</feature>
<evidence type="ECO:0000256" key="6">
    <source>
        <dbReference type="ARBA" id="ARBA00022989"/>
    </source>
</evidence>
<evidence type="ECO:0000313" key="10">
    <source>
        <dbReference type="EMBL" id="SCO93301.1"/>
    </source>
</evidence>
<reference evidence="11" key="2">
    <citation type="submission" date="2016-05" db="EMBL/GenBank/DDBJ databases">
        <authorList>
            <person name="Naeem Raeece"/>
        </authorList>
    </citation>
    <scope>NUCLEOTIDE SEQUENCE [LARGE SCALE GENOMIC DNA]</scope>
</reference>
<comment type="similarity">
    <text evidence="3">Belongs to the UbiA prenyltransferase family.</text>
</comment>
<protein>
    <submittedName>
        <fullName evidence="9">Para-hydroxybenzoate--polyprenyltransf erase</fullName>
    </submittedName>
    <submittedName>
        <fullName evidence="10">Para-hydroxybenzoate--polyprenyltransferase, putative</fullName>
        <ecNumber evidence="10">2.5.1.39</ecNumber>
    </submittedName>
</protein>
<feature type="transmembrane region" description="Helical" evidence="8">
    <location>
        <begin position="405"/>
        <end position="425"/>
    </location>
</feature>
<dbReference type="PANTHER" id="PTHR11048:SF28">
    <property type="entry name" value="4-HYDROXYBENZOATE POLYPRENYLTRANSFERASE, MITOCHONDRIAL"/>
    <property type="match status" value="1"/>
</dbReference>
<organism evidence="9 11">
    <name type="scientific">Plasmodium malariae</name>
    <dbReference type="NCBI Taxonomy" id="5858"/>
    <lineage>
        <taxon>Eukaryota</taxon>
        <taxon>Sar</taxon>
        <taxon>Alveolata</taxon>
        <taxon>Apicomplexa</taxon>
        <taxon>Aconoidasida</taxon>
        <taxon>Haemosporida</taxon>
        <taxon>Plasmodiidae</taxon>
        <taxon>Plasmodium</taxon>
        <taxon>Plasmodium (Plasmodium)</taxon>
    </lineage>
</organism>
<dbReference type="GO" id="GO:0005743">
    <property type="term" value="C:mitochondrial inner membrane"/>
    <property type="evidence" value="ECO:0007669"/>
    <property type="project" value="TreeGrafter"/>
</dbReference>
<dbReference type="FunFam" id="1.20.120.1780:FF:000001">
    <property type="entry name" value="4-hydroxybenzoate octaprenyltransferase"/>
    <property type="match status" value="1"/>
</dbReference>
<comment type="cofactor">
    <cofactor evidence="1">
        <name>Mg(2+)</name>
        <dbReference type="ChEBI" id="CHEBI:18420"/>
    </cofactor>
</comment>
<reference evidence="9" key="1">
    <citation type="submission" date="2016-05" db="EMBL/GenBank/DDBJ databases">
        <authorList>
            <person name="Lavstsen T."/>
            <person name="Jespersen J.S."/>
        </authorList>
    </citation>
    <scope>NUCLEOTIDE SEQUENCE [LARGE SCALE GENOMIC DNA]</scope>
</reference>
<proteinExistence type="inferred from homology"/>
<dbReference type="InterPro" id="IPR044878">
    <property type="entry name" value="UbiA_sf"/>
</dbReference>
<evidence type="ECO:0000313" key="11">
    <source>
        <dbReference type="Proteomes" id="UP000078597"/>
    </source>
</evidence>
<dbReference type="RefSeq" id="XP_028862738.1">
    <property type="nucleotide sequence ID" value="XM_029006227.1"/>
</dbReference>
<evidence type="ECO:0000256" key="3">
    <source>
        <dbReference type="ARBA" id="ARBA00005985"/>
    </source>
</evidence>
<evidence type="ECO:0000313" key="12">
    <source>
        <dbReference type="Proteomes" id="UP000219813"/>
    </source>
</evidence>
<feature type="transmembrane region" description="Helical" evidence="8">
    <location>
        <begin position="489"/>
        <end position="517"/>
    </location>
</feature>
<dbReference type="PANTHER" id="PTHR11048">
    <property type="entry name" value="PRENYLTRANSFERASES"/>
    <property type="match status" value="1"/>
</dbReference>
<feature type="transmembrane region" description="Helical" evidence="8">
    <location>
        <begin position="431"/>
        <end position="454"/>
    </location>
</feature>
<dbReference type="EMBL" id="LT594632">
    <property type="protein sequence ID" value="SCO93301.1"/>
    <property type="molecule type" value="Genomic_DNA"/>
</dbReference>
<dbReference type="Proteomes" id="UP000078597">
    <property type="component" value="Unassembled WGS sequence"/>
</dbReference>
<dbReference type="AlphaFoldDB" id="A0A1A8W3Q8"/>
<feature type="transmembrane region" description="Helical" evidence="8">
    <location>
        <begin position="354"/>
        <end position="373"/>
    </location>
</feature>
<evidence type="ECO:0000256" key="4">
    <source>
        <dbReference type="ARBA" id="ARBA00022679"/>
    </source>
</evidence>
<name>A0A1A8W3Q8_PLAMA</name>
<evidence type="ECO:0000256" key="8">
    <source>
        <dbReference type="SAM" id="Phobius"/>
    </source>
</evidence>